<dbReference type="Proteomes" id="UP000255106">
    <property type="component" value="Unassembled WGS sequence"/>
</dbReference>
<accession>A0A377LTE0</accession>
<sequence>MNRIFERWCESRRRYRLLCGGLGVALLWGTAWGLFLRPLNSQLAALQKQMADAVQRHATLWPVASNAPRRTPEPDARPVVRFSPLDFQTGWRNAGALEPPSGRWRAGAGCRVASNPDGFRRLAQQDVRIAAFTLAPQGAALRLRVQLELDHAK</sequence>
<proteinExistence type="predicted"/>
<protein>
    <submittedName>
        <fullName evidence="1">Pilus assembly protein HofO</fullName>
    </submittedName>
</protein>
<dbReference type="EMBL" id="UGJB01000004">
    <property type="protein sequence ID" value="STQ08731.1"/>
    <property type="molecule type" value="Genomic_DNA"/>
</dbReference>
<organism evidence="1 2">
    <name type="scientific">Enterobacter cloacae</name>
    <dbReference type="NCBI Taxonomy" id="550"/>
    <lineage>
        <taxon>Bacteria</taxon>
        <taxon>Pseudomonadati</taxon>
        <taxon>Pseudomonadota</taxon>
        <taxon>Gammaproteobacteria</taxon>
        <taxon>Enterobacterales</taxon>
        <taxon>Enterobacteriaceae</taxon>
        <taxon>Enterobacter</taxon>
        <taxon>Enterobacter cloacae complex</taxon>
    </lineage>
</organism>
<name>A0A377LTE0_ENTCL</name>
<dbReference type="AlphaFoldDB" id="A0A377LTE0"/>
<evidence type="ECO:0000313" key="1">
    <source>
        <dbReference type="EMBL" id="STQ08731.1"/>
    </source>
</evidence>
<gene>
    <name evidence="1" type="ORF">NCTC10005_01417</name>
</gene>
<reference evidence="1 2" key="1">
    <citation type="submission" date="2018-06" db="EMBL/GenBank/DDBJ databases">
        <authorList>
            <consortium name="Pathogen Informatics"/>
            <person name="Doyle S."/>
        </authorList>
    </citation>
    <scope>NUCLEOTIDE SEQUENCE [LARGE SCALE GENOMIC DNA]</scope>
    <source>
        <strain evidence="1 2">NCTC10005</strain>
    </source>
</reference>
<evidence type="ECO:0000313" key="2">
    <source>
        <dbReference type="Proteomes" id="UP000255106"/>
    </source>
</evidence>